<comment type="caution">
    <text evidence="1">The sequence shown here is derived from an EMBL/GenBank/DDBJ whole genome shotgun (WGS) entry which is preliminary data.</text>
</comment>
<dbReference type="EMBL" id="JEMG01000001">
    <property type="protein sequence ID" value="EYC51919.1"/>
    <property type="molecule type" value="Genomic_DNA"/>
</dbReference>
<evidence type="ECO:0000313" key="2">
    <source>
        <dbReference type="Proteomes" id="UP000023268"/>
    </source>
</evidence>
<dbReference type="RefSeq" id="WP_035608687.1">
    <property type="nucleotide sequence ID" value="NZ_JEMG01000001.1"/>
</dbReference>
<proteinExistence type="predicted"/>
<evidence type="ECO:0000313" key="1">
    <source>
        <dbReference type="EMBL" id="EYC51919.1"/>
    </source>
</evidence>
<name>A0A016XIJ3_9BURK</name>
<dbReference type="eggNOG" id="COG4335">
    <property type="taxonomic scope" value="Bacteria"/>
</dbReference>
<dbReference type="OrthoDB" id="9797162at2"/>
<dbReference type="STRING" id="1458275.AZ34_13180"/>
<accession>A0A016XIJ3</accession>
<gene>
    <name evidence="1" type="ORF">AZ34_13180</name>
</gene>
<dbReference type="Gene3D" id="1.25.40.290">
    <property type="entry name" value="ARM repeat domains"/>
    <property type="match status" value="1"/>
</dbReference>
<dbReference type="InterPro" id="IPR014825">
    <property type="entry name" value="DNA_alkylation"/>
</dbReference>
<reference evidence="1 2" key="1">
    <citation type="submission" date="2014-02" db="EMBL/GenBank/DDBJ databases">
        <title>Draft Genome of Hylemonella gracilis isolated from the Niagara River.</title>
        <authorList>
            <person name="Pawlowski D.R."/>
            <person name="Koudelka G.B."/>
        </authorList>
    </citation>
    <scope>NUCLEOTIDE SEQUENCE [LARGE SCALE GENOMIC DNA]</scope>
    <source>
        <strain evidence="1 2">Niagara R</strain>
    </source>
</reference>
<dbReference type="AlphaFoldDB" id="A0A016XIJ3"/>
<sequence length="374" mass="41631">MSPSKKAPDAQESAPLLKNLLDAQVLAQIADAAVQVHPAFDRKTFLARTRRGLDDLSIMARIAHAADGLRAHLPEDYPRALALLRRMAPHAPRGLPGLVLPEFVGRHGLGHFDLSLDALRELTPYSSSEFAVRPFLAQDPATALAHALRWAEDDNDHVRRLASEGTRPRLPWARRLPLFIAEPRHALPILERLQADPSDYVRRSVANHLNDIAKDHPEWMLDLLEGWPTDQAETAWIAKHALRNLIKAGHPRALGLIGASADAQVTVDDFSVRPATLRLGERLRLSLVLRSTARTTQQLVVDYAIHYVKKNGETSRKVFKWRTLPLEAGATLTLDKQQTVQDYTTRKHYAGVHAVEVLVNGMNVGAGRFRLVAE</sequence>
<dbReference type="InterPro" id="IPR016024">
    <property type="entry name" value="ARM-type_fold"/>
</dbReference>
<protein>
    <submittedName>
        <fullName evidence="1">DNA alkylation repair protein</fullName>
    </submittedName>
</protein>
<dbReference type="Proteomes" id="UP000023268">
    <property type="component" value="Unassembled WGS sequence"/>
</dbReference>
<dbReference type="Pfam" id="PF08713">
    <property type="entry name" value="DNA_alkylation"/>
    <property type="match status" value="1"/>
</dbReference>
<organism evidence="1 2">
    <name type="scientific">Hylemonella gracilis str. Niagara R</name>
    <dbReference type="NCBI Taxonomy" id="1458275"/>
    <lineage>
        <taxon>Bacteria</taxon>
        <taxon>Pseudomonadati</taxon>
        <taxon>Pseudomonadota</taxon>
        <taxon>Betaproteobacteria</taxon>
        <taxon>Burkholderiales</taxon>
        <taxon>Comamonadaceae</taxon>
        <taxon>Hylemonella</taxon>
    </lineage>
</organism>
<dbReference type="SUPFAM" id="SSF48371">
    <property type="entry name" value="ARM repeat"/>
    <property type="match status" value="1"/>
</dbReference>